<accession>A0A0K8P0Z4</accession>
<reference evidence="1 2" key="2">
    <citation type="journal article" date="2016" name="Science">
        <title>A bacterium that degrades and assimilates poly(ethylene terephthalate).</title>
        <authorList>
            <person name="Yoshida S."/>
            <person name="Hiraga K."/>
            <person name="Takehana T."/>
            <person name="Taniguchi I."/>
            <person name="Yamaji H."/>
            <person name="Maeda Y."/>
            <person name="Toyohara K."/>
            <person name="Miyamoto K."/>
            <person name="Kimura Y."/>
            <person name="Oda K."/>
        </authorList>
    </citation>
    <scope>NUCLEOTIDE SEQUENCE [LARGE SCALE GENOMIC DNA]</scope>
    <source>
        <strain evidence="2">NBRC 110686 / TISTR 2288 / 201-F6</strain>
    </source>
</reference>
<dbReference type="InterPro" id="IPR011008">
    <property type="entry name" value="Dimeric_a/b-barrel"/>
</dbReference>
<keyword evidence="2" id="KW-1185">Reference proteome</keyword>
<evidence type="ECO:0000313" key="2">
    <source>
        <dbReference type="Proteomes" id="UP000037660"/>
    </source>
</evidence>
<comment type="caution">
    <text evidence="1">The sequence shown here is derived from an EMBL/GenBank/DDBJ whole genome shotgun (WGS) entry which is preliminary data.</text>
</comment>
<evidence type="ECO:0008006" key="3">
    <source>
        <dbReference type="Google" id="ProtNLM"/>
    </source>
</evidence>
<sequence length="105" mass="11603">MGRTVICAYRPKRGHETELLGLVAEHLPLLQSRGLANGHAGCRMRAPDGTVVEVFQWRSAAAIEEAHGDPDVQALWARFARACDYVPLNTLPECSEMFAEFDPLP</sequence>
<dbReference type="EMBL" id="BBYR01000032">
    <property type="protein sequence ID" value="GAP36204.1"/>
    <property type="molecule type" value="Genomic_DNA"/>
</dbReference>
<dbReference type="RefSeq" id="WP_054020201.1">
    <property type="nucleotide sequence ID" value="NZ_BBYR01000032.1"/>
</dbReference>
<dbReference type="AlphaFoldDB" id="A0A0K8P0Z4"/>
<dbReference type="Proteomes" id="UP000037660">
    <property type="component" value="Unassembled WGS sequence"/>
</dbReference>
<gene>
    <name evidence="1" type="ORF">ISF6_2044</name>
</gene>
<dbReference type="SUPFAM" id="SSF54909">
    <property type="entry name" value="Dimeric alpha+beta barrel"/>
    <property type="match status" value="1"/>
</dbReference>
<name>A0A0K8P0Z4_PISS1</name>
<reference evidence="2" key="1">
    <citation type="submission" date="2015-07" db="EMBL/GenBank/DDBJ databases">
        <title>Discovery of a poly(ethylene terephthalate assimilation.</title>
        <authorList>
            <person name="Yoshida S."/>
            <person name="Hiraga K."/>
            <person name="Takehana T."/>
            <person name="Taniguchi I."/>
            <person name="Yamaji H."/>
            <person name="Maeda Y."/>
            <person name="Toyohara K."/>
            <person name="Miyamoto K."/>
            <person name="Kimura Y."/>
            <person name="Oda K."/>
        </authorList>
    </citation>
    <scope>NUCLEOTIDE SEQUENCE [LARGE SCALE GENOMIC DNA]</scope>
    <source>
        <strain evidence="2">NBRC 110686 / TISTR 2288 / 201-F6</strain>
    </source>
</reference>
<organism evidence="1 2">
    <name type="scientific">Piscinibacter sakaiensis</name>
    <name type="common">Ideonella sakaiensis</name>
    <dbReference type="NCBI Taxonomy" id="1547922"/>
    <lineage>
        <taxon>Bacteria</taxon>
        <taxon>Pseudomonadati</taxon>
        <taxon>Pseudomonadota</taxon>
        <taxon>Betaproteobacteria</taxon>
        <taxon>Burkholderiales</taxon>
        <taxon>Sphaerotilaceae</taxon>
        <taxon>Piscinibacter</taxon>
    </lineage>
</organism>
<protein>
    <recommendedName>
        <fullName evidence="3">ABM domain-containing protein</fullName>
    </recommendedName>
</protein>
<evidence type="ECO:0000313" key="1">
    <source>
        <dbReference type="EMBL" id="GAP36204.1"/>
    </source>
</evidence>
<dbReference type="OrthoDB" id="7595390at2"/>
<proteinExistence type="predicted"/>